<dbReference type="NCBIfam" id="NF009538">
    <property type="entry name" value="PRK12904.1"/>
    <property type="match status" value="1"/>
</dbReference>
<dbReference type="SMART" id="SM00958">
    <property type="entry name" value="SecA_PP_bind"/>
    <property type="match status" value="1"/>
</dbReference>
<feature type="domain" description="Helicase C-terminal" evidence="20">
    <location>
        <begin position="430"/>
        <end position="626"/>
    </location>
</feature>
<dbReference type="SUPFAM" id="SSF81767">
    <property type="entry name" value="Pre-protein crosslinking domain of SecA"/>
    <property type="match status" value="1"/>
</dbReference>
<organism evidence="22 23">
    <name type="scientific">Candidatus Doriopsillibacter californiensis</name>
    <dbReference type="NCBI Taxonomy" id="2970740"/>
    <lineage>
        <taxon>Bacteria</taxon>
        <taxon>Pseudomonadati</taxon>
        <taxon>Pseudomonadota</taxon>
        <taxon>Gammaproteobacteria</taxon>
        <taxon>Candidatus Tethybacterales</taxon>
        <taxon>Candidatus Persebacteraceae</taxon>
        <taxon>Candidatus Doriopsillibacter</taxon>
    </lineage>
</organism>
<evidence type="ECO:0000256" key="14">
    <source>
        <dbReference type="ARBA" id="ARBA00023010"/>
    </source>
</evidence>
<evidence type="ECO:0000256" key="10">
    <source>
        <dbReference type="ARBA" id="ARBA00022833"/>
    </source>
</evidence>
<dbReference type="PANTHER" id="PTHR30612">
    <property type="entry name" value="SECA INNER MEMBRANE COMPONENT OF SEC PROTEIN SECRETION SYSTEM"/>
    <property type="match status" value="1"/>
</dbReference>
<comment type="similarity">
    <text evidence="3 16 17">Belongs to the SecA family.</text>
</comment>
<evidence type="ECO:0000313" key="22">
    <source>
        <dbReference type="EMBL" id="MDM5146795.1"/>
    </source>
</evidence>
<dbReference type="EC" id="7.4.2.8" evidence="16"/>
<dbReference type="SMART" id="SM00957">
    <property type="entry name" value="SecA_DEAD"/>
    <property type="match status" value="1"/>
</dbReference>
<dbReference type="InterPro" id="IPR000185">
    <property type="entry name" value="SecA"/>
</dbReference>
<feature type="domain" description="SecA family profile" evidence="21">
    <location>
        <begin position="2"/>
        <end position="619"/>
    </location>
</feature>
<feature type="binding site" evidence="16">
    <location>
        <position position="86"/>
    </location>
    <ligand>
        <name>ATP</name>
        <dbReference type="ChEBI" id="CHEBI:30616"/>
    </ligand>
</feature>
<evidence type="ECO:0000256" key="12">
    <source>
        <dbReference type="ARBA" id="ARBA00022927"/>
    </source>
</evidence>
<dbReference type="InterPro" id="IPR011116">
    <property type="entry name" value="SecA_Wing/Scaffold"/>
</dbReference>
<dbReference type="PRINTS" id="PR00906">
    <property type="entry name" value="SECA"/>
</dbReference>
<evidence type="ECO:0000259" key="21">
    <source>
        <dbReference type="PROSITE" id="PS51196"/>
    </source>
</evidence>
<dbReference type="Pfam" id="PF07517">
    <property type="entry name" value="SecA_DEAD"/>
    <property type="match status" value="1"/>
</dbReference>
<dbReference type="InterPro" id="IPR004027">
    <property type="entry name" value="SEC_C_motif"/>
</dbReference>
<evidence type="ECO:0000256" key="15">
    <source>
        <dbReference type="ARBA" id="ARBA00023136"/>
    </source>
</evidence>
<dbReference type="SUPFAM" id="SSF52540">
    <property type="entry name" value="P-loop containing nucleoside triphosphate hydrolases"/>
    <property type="match status" value="2"/>
</dbReference>
<keyword evidence="12 16" id="KW-0653">Protein transport</keyword>
<feature type="binding site" evidence="16">
    <location>
        <position position="505"/>
    </location>
    <ligand>
        <name>ATP</name>
        <dbReference type="ChEBI" id="CHEBI:30616"/>
    </ligand>
</feature>
<keyword evidence="5 16" id="KW-1003">Cell membrane</keyword>
<evidence type="ECO:0000256" key="3">
    <source>
        <dbReference type="ARBA" id="ARBA00007650"/>
    </source>
</evidence>
<name>A0ABT7QJC7_9GAMM</name>
<dbReference type="Proteomes" id="UP001168167">
    <property type="component" value="Unassembled WGS sequence"/>
</dbReference>
<evidence type="ECO:0000259" key="19">
    <source>
        <dbReference type="PROSITE" id="PS51192"/>
    </source>
</evidence>
<feature type="domain" description="Helicase ATP-binding" evidence="19">
    <location>
        <begin position="88"/>
        <end position="246"/>
    </location>
</feature>
<feature type="region of interest" description="Disordered" evidence="18">
    <location>
        <begin position="835"/>
        <end position="879"/>
    </location>
</feature>
<dbReference type="Gene3D" id="3.90.1440.10">
    <property type="entry name" value="SecA, preprotein cross-linking domain"/>
    <property type="match status" value="1"/>
</dbReference>
<keyword evidence="10" id="KW-0862">Zinc</keyword>
<dbReference type="InterPro" id="IPR044722">
    <property type="entry name" value="SecA_SF2_C"/>
</dbReference>
<evidence type="ECO:0000256" key="6">
    <source>
        <dbReference type="ARBA" id="ARBA00022490"/>
    </source>
</evidence>
<dbReference type="InterPro" id="IPR014001">
    <property type="entry name" value="Helicase_ATP-bd"/>
</dbReference>
<dbReference type="Pfam" id="PF02810">
    <property type="entry name" value="SEC-C"/>
    <property type="match status" value="1"/>
</dbReference>
<keyword evidence="14 16" id="KW-0811">Translocation</keyword>
<dbReference type="CDD" id="cd17928">
    <property type="entry name" value="DEXDc_SecA"/>
    <property type="match status" value="1"/>
</dbReference>
<keyword evidence="11 16" id="KW-0067">ATP-binding</keyword>
<comment type="subunit">
    <text evidence="16">Monomer and homodimer. Part of the essential Sec protein translocation apparatus which comprises SecA, SecYEG and auxiliary proteins SecDF-YajC and YidC.</text>
</comment>
<evidence type="ECO:0000313" key="23">
    <source>
        <dbReference type="Proteomes" id="UP001168167"/>
    </source>
</evidence>
<dbReference type="HAMAP" id="MF_01382">
    <property type="entry name" value="SecA"/>
    <property type="match status" value="1"/>
</dbReference>
<keyword evidence="6 16" id="KW-0963">Cytoplasm</keyword>
<dbReference type="Gene3D" id="3.40.50.300">
    <property type="entry name" value="P-loop containing nucleotide triphosphate hydrolases"/>
    <property type="match status" value="2"/>
</dbReference>
<keyword evidence="8" id="KW-0479">Metal-binding</keyword>
<evidence type="ECO:0000256" key="4">
    <source>
        <dbReference type="ARBA" id="ARBA00022448"/>
    </source>
</evidence>
<comment type="caution">
    <text evidence="22">The sequence shown here is derived from an EMBL/GenBank/DDBJ whole genome shotgun (WGS) entry which is preliminary data.</text>
</comment>
<evidence type="ECO:0000256" key="11">
    <source>
        <dbReference type="ARBA" id="ARBA00022840"/>
    </source>
</evidence>
<gene>
    <name evidence="16 22" type="primary">secA</name>
    <name evidence="22" type="ORF">NQX30_00115</name>
</gene>
<dbReference type="PROSITE" id="PS51196">
    <property type="entry name" value="SECA_MOTOR_DEAD"/>
    <property type="match status" value="1"/>
</dbReference>
<keyword evidence="7" id="KW-0997">Cell inner membrane</keyword>
<keyword evidence="9 16" id="KW-0547">Nucleotide-binding</keyword>
<protein>
    <recommendedName>
        <fullName evidence="16 17">Protein translocase subunit SecA</fullName>
        <ecNumber evidence="16">7.4.2.8</ecNumber>
    </recommendedName>
</protein>
<sequence length="914" mass="103186">MKNILSRVFGSRKNRQLATYRSRLAAVNTKTASLSSLDDAQLRAAYQNMRQRGDNGETLSSLLPEVFAVVREAASRSVGMRHFDAQLIGGMALFEGNIAEMKTGEGKTLAATLPVCLEAIAGKGVHVVTVNNYLARRDAEWMGALYRFLGLSVGINVPEASMEEKAAAYRCDIVYGTNNEFGFDYLRDNMRYDPNTRLQQALHYAIVDEVDSILIDEARTPLIISGEAGDNITVYKSANHVAAQFIRCENSDAPGDFIVDEKARDIHLTEDGFTRAESLFGETDLLKSGSLYDPSNLSLMHHLNAALKARHLYVRDRDYVVQEGQVIIVDEFTGRLMPGRRWGDNQHQAIEAKEGLAIQKENQTLASISFQNYFRLYKKLAGMTGTALTEAEEFRFIYGLEVVEIPTHKKMIRHDELDRVYRTTAGKYRSVLTDIRACAERGQPVLVGTTAIEDSEKLSQLLHQEKLPHEVLNAKQHEREAHIVAQAGRAGAITIATNMAGRGTDIVLGGNIEEERLALEHDESLSDDERKEKTVKLQTAWKEQHEQVLKAGGLKIIGTERHESRRIDNQLRGRAGRQGDPGASTFYLSFEDSLLRIFATKRVSSLMEKLNLDEDEAIEARMVSRTIENAQHKVESHNFDIRKQLLEYDDIANEQRRMIYEQREHILTATDMVPIAADLRTENLRQVIDVHLPPETPEEEWRATDLEKLLAGDYRLQLPIAKWLSNDEDKPREHFVELIINEAEALYAQKIAHTDVDSFNGFLRSLTLNIIDEHWRAHLSALDGLRLSIGLRGMAQKNPKQEYKREAFEMFEHLLTGVQSMAARVMYALTVRDKPFESTDDTPPPATPRNLQYRHDDTPAVTTETSPPPPAIPETEEETKAQITTFRRMEPKARRNDPCTCGSGKKYKQCCGKL</sequence>
<dbReference type="PROSITE" id="PS01312">
    <property type="entry name" value="SECA"/>
    <property type="match status" value="1"/>
</dbReference>
<feature type="binding site" evidence="16">
    <location>
        <begin position="104"/>
        <end position="108"/>
    </location>
    <ligand>
        <name>ATP</name>
        <dbReference type="ChEBI" id="CHEBI:30616"/>
    </ligand>
</feature>
<evidence type="ECO:0000256" key="9">
    <source>
        <dbReference type="ARBA" id="ARBA00022741"/>
    </source>
</evidence>
<proteinExistence type="inferred from homology"/>
<dbReference type="InterPro" id="IPR036266">
    <property type="entry name" value="SecA_Wing/Scaffold_sf"/>
</dbReference>
<reference evidence="22" key="1">
    <citation type="submission" date="2022-08" db="EMBL/GenBank/DDBJ databases">
        <authorList>
            <person name="Dzunkova M."/>
            <person name="La Clair J."/>
            <person name="Tyml T."/>
            <person name="Doud D."/>
            <person name="Schulz F."/>
            <person name="Piquer S."/>
            <person name="Porcel Sanchis D."/>
            <person name="Osborn A."/>
            <person name="Robinson D."/>
            <person name="Louie K.B."/>
            <person name="Bowen B.P."/>
            <person name="Bowers R."/>
            <person name="Lee J."/>
            <person name="Arnau Llombart V."/>
            <person name="Diaz Villanueva W."/>
            <person name="Gosliner T."/>
            <person name="Northen T."/>
            <person name="Cheng J.-F."/>
            <person name="Burkart M.D."/>
            <person name="Woyke T."/>
        </authorList>
    </citation>
    <scope>NUCLEOTIDE SEQUENCE</scope>
    <source>
        <strain evidence="22">Df01</strain>
    </source>
</reference>
<dbReference type="Pfam" id="PF01043">
    <property type="entry name" value="SecA_PP_bind"/>
    <property type="match status" value="1"/>
</dbReference>
<keyword evidence="15 16" id="KW-0472">Membrane</keyword>
<evidence type="ECO:0000256" key="17">
    <source>
        <dbReference type="RuleBase" id="RU003874"/>
    </source>
</evidence>
<dbReference type="InterPro" id="IPR014018">
    <property type="entry name" value="SecA_motor_DEAD"/>
</dbReference>
<evidence type="ECO:0000256" key="5">
    <source>
        <dbReference type="ARBA" id="ARBA00022475"/>
    </source>
</evidence>
<dbReference type="EMBL" id="JANQAO010000001">
    <property type="protein sequence ID" value="MDM5146795.1"/>
    <property type="molecule type" value="Genomic_DNA"/>
</dbReference>
<evidence type="ECO:0000256" key="13">
    <source>
        <dbReference type="ARBA" id="ARBA00022967"/>
    </source>
</evidence>
<dbReference type="InterPro" id="IPR036670">
    <property type="entry name" value="SecA_X-link_sf"/>
</dbReference>
<comment type="cofactor">
    <cofactor evidence="1">
        <name>Zn(2+)</name>
        <dbReference type="ChEBI" id="CHEBI:29105"/>
    </cofactor>
</comment>
<comment type="subcellular location">
    <subcellularLocation>
        <location evidence="16">Cell membrane</location>
        <topology evidence="16">Peripheral membrane protein</topology>
        <orientation evidence="16">Cytoplasmic side</orientation>
    </subcellularLocation>
    <subcellularLocation>
        <location evidence="16">Cytoplasm</location>
    </subcellularLocation>
    <subcellularLocation>
        <location evidence="2">Membrane</location>
        <topology evidence="2">Peripheral membrane protein</topology>
    </subcellularLocation>
    <text evidence="16">Distribution is 50-50.</text>
</comment>
<dbReference type="PROSITE" id="PS51192">
    <property type="entry name" value="HELICASE_ATP_BIND_1"/>
    <property type="match status" value="1"/>
</dbReference>
<evidence type="ECO:0000256" key="2">
    <source>
        <dbReference type="ARBA" id="ARBA00004170"/>
    </source>
</evidence>
<dbReference type="InterPro" id="IPR001650">
    <property type="entry name" value="Helicase_C-like"/>
</dbReference>
<dbReference type="CDD" id="cd18803">
    <property type="entry name" value="SF2_C_secA"/>
    <property type="match status" value="1"/>
</dbReference>
<evidence type="ECO:0000259" key="20">
    <source>
        <dbReference type="PROSITE" id="PS51194"/>
    </source>
</evidence>
<keyword evidence="23" id="KW-1185">Reference proteome</keyword>
<accession>A0ABT7QJC7</accession>
<comment type="catalytic activity">
    <reaction evidence="16">
        <text>ATP + H2O + cellular proteinSide 1 = ADP + phosphate + cellular proteinSide 2.</text>
        <dbReference type="EC" id="7.4.2.8"/>
    </reaction>
</comment>
<dbReference type="InterPro" id="IPR020937">
    <property type="entry name" value="SecA_CS"/>
</dbReference>
<dbReference type="Gene3D" id="3.10.450.50">
    <property type="match status" value="1"/>
</dbReference>
<dbReference type="NCBIfam" id="TIGR00963">
    <property type="entry name" value="secA"/>
    <property type="match status" value="1"/>
</dbReference>
<dbReference type="PANTHER" id="PTHR30612:SF0">
    <property type="entry name" value="CHLOROPLAST PROTEIN-TRANSPORTING ATPASE"/>
    <property type="match status" value="1"/>
</dbReference>
<reference evidence="22" key="2">
    <citation type="journal article" date="2023" name="Microbiome">
        <title>Synthase-selected sorting approach identifies a beta-lactone synthase in a nudibranch symbiotic bacterium.</title>
        <authorList>
            <person name="Dzunkova M."/>
            <person name="La Clair J.J."/>
            <person name="Tyml T."/>
            <person name="Doud D."/>
            <person name="Schulz F."/>
            <person name="Piquer-Esteban S."/>
            <person name="Porcel Sanchis D."/>
            <person name="Osborn A."/>
            <person name="Robinson D."/>
            <person name="Louie K.B."/>
            <person name="Bowen B.P."/>
            <person name="Bowers R.M."/>
            <person name="Lee J."/>
            <person name="Arnau V."/>
            <person name="Diaz-Villanueva W."/>
            <person name="Stepanauskas R."/>
            <person name="Gosliner T."/>
            <person name="Date S.V."/>
            <person name="Northen T.R."/>
            <person name="Cheng J.F."/>
            <person name="Burkart M.D."/>
            <person name="Woyke T."/>
        </authorList>
    </citation>
    <scope>NUCLEOTIDE SEQUENCE</scope>
    <source>
        <strain evidence="22">Df01</strain>
    </source>
</reference>
<evidence type="ECO:0000256" key="1">
    <source>
        <dbReference type="ARBA" id="ARBA00001947"/>
    </source>
</evidence>
<dbReference type="Pfam" id="PF21090">
    <property type="entry name" value="P-loop_SecA"/>
    <property type="match status" value="1"/>
</dbReference>
<dbReference type="InterPro" id="IPR011130">
    <property type="entry name" value="SecA_preprotein_X-link_dom"/>
</dbReference>
<comment type="function">
    <text evidence="16">Part of the Sec protein translocase complex. Interacts with the SecYEG preprotein conducting channel. Has a central role in coupling the hydrolysis of ATP to the transfer of proteins into and across the cell membrane, serving both as a receptor for the preprotein-SecB complex and as an ATP-driven molecular motor driving the stepwise translocation of polypeptide chains across the membrane.</text>
</comment>
<evidence type="ECO:0000256" key="8">
    <source>
        <dbReference type="ARBA" id="ARBA00022723"/>
    </source>
</evidence>
<dbReference type="InterPro" id="IPR027417">
    <property type="entry name" value="P-loop_NTPase"/>
</dbReference>
<keyword evidence="13 16" id="KW-1278">Translocase</keyword>
<evidence type="ECO:0000256" key="18">
    <source>
        <dbReference type="SAM" id="MobiDB-lite"/>
    </source>
</evidence>
<dbReference type="PROSITE" id="PS51194">
    <property type="entry name" value="HELICASE_CTER"/>
    <property type="match status" value="1"/>
</dbReference>
<evidence type="ECO:0000256" key="7">
    <source>
        <dbReference type="ARBA" id="ARBA00022519"/>
    </source>
</evidence>
<dbReference type="InterPro" id="IPR011115">
    <property type="entry name" value="SecA_DEAD"/>
</dbReference>
<dbReference type="SUPFAM" id="SSF81886">
    <property type="entry name" value="Helical scaffold and wing domains of SecA"/>
    <property type="match status" value="1"/>
</dbReference>
<evidence type="ECO:0000256" key="16">
    <source>
        <dbReference type="HAMAP-Rule" id="MF_01382"/>
    </source>
</evidence>
<keyword evidence="4 16" id="KW-0813">Transport</keyword>
<dbReference type="Pfam" id="PF07516">
    <property type="entry name" value="SecA_SW"/>
    <property type="match status" value="1"/>
</dbReference>
<dbReference type="Gene3D" id="1.10.3060.10">
    <property type="entry name" value="Helical scaffold and wing domains of SecA"/>
    <property type="match status" value="1"/>
</dbReference>